<evidence type="ECO:0000256" key="3">
    <source>
        <dbReference type="ARBA" id="ARBA00022840"/>
    </source>
</evidence>
<dbReference type="PANTHER" id="PTHR22594:SF5">
    <property type="entry name" value="ASPARTATE--TRNA LIGASE, MITOCHONDRIAL"/>
    <property type="match status" value="1"/>
</dbReference>
<keyword evidence="2" id="KW-0547">Nucleotide-binding</keyword>
<name>A0A8B9H9L1_ASTMX</name>
<evidence type="ECO:0000256" key="1">
    <source>
        <dbReference type="ARBA" id="ARBA00022598"/>
    </source>
</evidence>
<dbReference type="InterPro" id="IPR002312">
    <property type="entry name" value="Asp/Asn-tRNA-synth_IIb"/>
</dbReference>
<proteinExistence type="predicted"/>
<dbReference type="Proteomes" id="UP000694621">
    <property type="component" value="Unplaced"/>
</dbReference>
<organism evidence="7 8">
    <name type="scientific">Astyanax mexicanus</name>
    <name type="common">Blind cave fish</name>
    <name type="synonym">Astyanax fasciatus mexicanus</name>
    <dbReference type="NCBI Taxonomy" id="7994"/>
    <lineage>
        <taxon>Eukaryota</taxon>
        <taxon>Metazoa</taxon>
        <taxon>Chordata</taxon>
        <taxon>Craniata</taxon>
        <taxon>Vertebrata</taxon>
        <taxon>Euteleostomi</taxon>
        <taxon>Actinopterygii</taxon>
        <taxon>Neopterygii</taxon>
        <taxon>Teleostei</taxon>
        <taxon>Ostariophysi</taxon>
        <taxon>Characiformes</taxon>
        <taxon>Characoidei</taxon>
        <taxon>Acestrorhamphidae</taxon>
        <taxon>Acestrorhamphinae</taxon>
        <taxon>Astyanax</taxon>
    </lineage>
</organism>
<dbReference type="GO" id="GO:0005739">
    <property type="term" value="C:mitochondrion"/>
    <property type="evidence" value="ECO:0007669"/>
    <property type="project" value="TreeGrafter"/>
</dbReference>
<dbReference type="Gene3D" id="2.40.50.140">
    <property type="entry name" value="Nucleic acid-binding proteins"/>
    <property type="match status" value="1"/>
</dbReference>
<dbReference type="InterPro" id="IPR004365">
    <property type="entry name" value="NA-bd_OB_tRNA"/>
</dbReference>
<evidence type="ECO:0000313" key="8">
    <source>
        <dbReference type="Proteomes" id="UP000694621"/>
    </source>
</evidence>
<dbReference type="InterPro" id="IPR006195">
    <property type="entry name" value="aa-tRNA-synth_II"/>
</dbReference>
<feature type="domain" description="Aminoacyl-transfer RNA synthetases class-II family profile" evidence="6">
    <location>
        <begin position="265"/>
        <end position="519"/>
    </location>
</feature>
<keyword evidence="3" id="KW-0067">ATP-binding</keyword>
<dbReference type="GO" id="GO:0005524">
    <property type="term" value="F:ATP binding"/>
    <property type="evidence" value="ECO:0007669"/>
    <property type="project" value="UniProtKB-KW"/>
</dbReference>
<evidence type="ECO:0000256" key="2">
    <source>
        <dbReference type="ARBA" id="ARBA00022741"/>
    </source>
</evidence>
<evidence type="ECO:0000313" key="7">
    <source>
        <dbReference type="Ensembl" id="ENSAMXP00005006601.1"/>
    </source>
</evidence>
<dbReference type="AlphaFoldDB" id="A0A8B9H9L1"/>
<dbReference type="Pfam" id="PF00152">
    <property type="entry name" value="tRNA-synt_2"/>
    <property type="match status" value="2"/>
</dbReference>
<dbReference type="Gene3D" id="3.30.930.10">
    <property type="entry name" value="Bira Bifunctional Protein, Domain 2"/>
    <property type="match status" value="2"/>
</dbReference>
<dbReference type="InterPro" id="IPR004364">
    <property type="entry name" value="Aa-tRNA-synt_II"/>
</dbReference>
<evidence type="ECO:0000256" key="4">
    <source>
        <dbReference type="ARBA" id="ARBA00022917"/>
    </source>
</evidence>
<dbReference type="PANTHER" id="PTHR22594">
    <property type="entry name" value="ASPARTYL/LYSYL-TRNA SYNTHETASE"/>
    <property type="match status" value="1"/>
</dbReference>
<dbReference type="GO" id="GO:0003676">
    <property type="term" value="F:nucleic acid binding"/>
    <property type="evidence" value="ECO:0007669"/>
    <property type="project" value="InterPro"/>
</dbReference>
<dbReference type="GO" id="GO:0006422">
    <property type="term" value="P:aspartyl-tRNA aminoacylation"/>
    <property type="evidence" value="ECO:0007669"/>
    <property type="project" value="TreeGrafter"/>
</dbReference>
<protein>
    <submittedName>
        <fullName evidence="7">Aspartyl-tRNA synthetase 2, mitochondrial</fullName>
    </submittedName>
</protein>
<evidence type="ECO:0000256" key="5">
    <source>
        <dbReference type="ARBA" id="ARBA00023146"/>
    </source>
</evidence>
<accession>A0A8B9H9L1</accession>
<dbReference type="SUPFAM" id="SSF50249">
    <property type="entry name" value="Nucleic acid-binding proteins"/>
    <property type="match status" value="1"/>
</dbReference>
<dbReference type="InterPro" id="IPR012340">
    <property type="entry name" value="NA-bd_OB-fold"/>
</dbReference>
<dbReference type="CDD" id="cd04317">
    <property type="entry name" value="EcAspRS_like_N"/>
    <property type="match status" value="1"/>
</dbReference>
<evidence type="ECO:0000259" key="6">
    <source>
        <dbReference type="PROSITE" id="PS50862"/>
    </source>
</evidence>
<keyword evidence="1" id="KW-0436">Ligase</keyword>
<dbReference type="InterPro" id="IPR047089">
    <property type="entry name" value="Asp-tRNA-ligase_1_N"/>
</dbReference>
<keyword evidence="4" id="KW-0648">Protein biosynthesis</keyword>
<sequence length="547" mass="60597">MRLRSTYLLLRAAHLTPRALSRRALPVTAAQLTQAPPTPSHLYCTKAPCRYTATHTTGDLSSLSVRSHTCGELSSDHVGEEVTLCGWVQYLRNDLFVILRDFSGLVQVLIPQEEVSCELKGALCGLSVESVIKVRGRVRPRPAGQENKNMLTGGIEVHAESLEVLNSCKKLPFEIKDFVKKSEALRMQYRYLDLRSSQLQYNLRLRSRLVMKMREYLCNLHDSDFIFSQGAKEFVVPTGEAGKFYCLPQSPQQFKQLLMVAGLDRYFQMARCYRDEGSKPDRQPEFTQVDIEMSFVDQDGIRALIEGLLSFSWPEDKEPPGVPFPCITYQQALSEYGTDKPDTRFRMKLVDVTEVFRDSEIGFLRAALEEPGGGVQAICVPEGGKLLKSKEVELLKQTARTQFSQVRSCPPSPSPVSPLSILSPVPLFRPLFLCLSPHFTGGGRAGVLTCVLVSVLCLQEDPAQLSHLLEALDSGAPPHGGIALGLDRLVSIIVGAPSIRDVIAFPKSFRGHDLMSGAPDWLSEEELKSYHVSVAWPSSAGGDDKQA</sequence>
<dbReference type="SUPFAM" id="SSF55681">
    <property type="entry name" value="Class II aaRS and biotin synthetases"/>
    <property type="match status" value="1"/>
</dbReference>
<dbReference type="InterPro" id="IPR045864">
    <property type="entry name" value="aa-tRNA-synth_II/BPL/LPL"/>
</dbReference>
<keyword evidence="5" id="KW-0030">Aminoacyl-tRNA synthetase</keyword>
<reference evidence="7" key="1">
    <citation type="submission" date="2025-08" db="UniProtKB">
        <authorList>
            <consortium name="Ensembl"/>
        </authorList>
    </citation>
    <scope>IDENTIFICATION</scope>
</reference>
<dbReference type="PRINTS" id="PR01042">
    <property type="entry name" value="TRNASYNTHASP"/>
</dbReference>
<dbReference type="GO" id="GO:0004815">
    <property type="term" value="F:aspartate-tRNA ligase activity"/>
    <property type="evidence" value="ECO:0007669"/>
    <property type="project" value="TreeGrafter"/>
</dbReference>
<dbReference type="PROSITE" id="PS50862">
    <property type="entry name" value="AA_TRNA_LIGASE_II"/>
    <property type="match status" value="1"/>
</dbReference>
<dbReference type="Ensembl" id="ENSAMXT00005007463.1">
    <property type="protein sequence ID" value="ENSAMXP00005006601.1"/>
    <property type="gene ID" value="ENSAMXG00005003880.1"/>
</dbReference>
<dbReference type="Pfam" id="PF01336">
    <property type="entry name" value="tRNA_anti-codon"/>
    <property type="match status" value="1"/>
</dbReference>